<reference evidence="2 3" key="1">
    <citation type="submission" date="2018-04" db="EMBL/GenBank/DDBJ databases">
        <title>Genome sequencing of Flavobacterium sp. HYN0048.</title>
        <authorList>
            <person name="Yi H."/>
            <person name="Baek C."/>
        </authorList>
    </citation>
    <scope>NUCLEOTIDE SEQUENCE [LARGE SCALE GENOMIC DNA]</scope>
    <source>
        <strain evidence="2 3">HYN0048</strain>
    </source>
</reference>
<sequence length="136" mass="16401">MKKAYYSLIIFIFFVCNLHAQDIKFDDNKVLVDKTERFDFVRKSMGTEFSLYKLNTKDEIIYMTSERNGTDRYFDDDFRRITFVEQKITIESSRLKFDSWKAIIKLLLEDKVIDFEGNIDAERLERFSAKYNDVKR</sequence>
<name>A0A2S0RHD8_9FLAO</name>
<proteinExistence type="predicted"/>
<protein>
    <submittedName>
        <fullName evidence="2">Uncharacterized protein</fullName>
    </submittedName>
</protein>
<evidence type="ECO:0000313" key="2">
    <source>
        <dbReference type="EMBL" id="AWA30939.1"/>
    </source>
</evidence>
<keyword evidence="1" id="KW-0732">Signal</keyword>
<feature type="signal peptide" evidence="1">
    <location>
        <begin position="1"/>
        <end position="20"/>
    </location>
</feature>
<dbReference type="EMBL" id="CP028811">
    <property type="protein sequence ID" value="AWA30939.1"/>
    <property type="molecule type" value="Genomic_DNA"/>
</dbReference>
<gene>
    <name evidence="2" type="ORF">HYN48_13115</name>
</gene>
<dbReference type="RefSeq" id="WP_108372420.1">
    <property type="nucleotide sequence ID" value="NZ_CP028811.1"/>
</dbReference>
<dbReference type="AlphaFoldDB" id="A0A2S0RHD8"/>
<dbReference type="OrthoDB" id="1363338at2"/>
<organism evidence="2 3">
    <name type="scientific">Flavobacterium magnum</name>
    <dbReference type="NCBI Taxonomy" id="2162713"/>
    <lineage>
        <taxon>Bacteria</taxon>
        <taxon>Pseudomonadati</taxon>
        <taxon>Bacteroidota</taxon>
        <taxon>Flavobacteriia</taxon>
        <taxon>Flavobacteriales</taxon>
        <taxon>Flavobacteriaceae</taxon>
        <taxon>Flavobacterium</taxon>
    </lineage>
</organism>
<feature type="chain" id="PRO_5015658221" evidence="1">
    <location>
        <begin position="21"/>
        <end position="136"/>
    </location>
</feature>
<accession>A0A2S0RHD8</accession>
<keyword evidence="3" id="KW-1185">Reference proteome</keyword>
<dbReference type="KEGG" id="fmg:HYN48_13115"/>
<evidence type="ECO:0000313" key="3">
    <source>
        <dbReference type="Proteomes" id="UP000244193"/>
    </source>
</evidence>
<dbReference type="Proteomes" id="UP000244193">
    <property type="component" value="Chromosome"/>
</dbReference>
<evidence type="ECO:0000256" key="1">
    <source>
        <dbReference type="SAM" id="SignalP"/>
    </source>
</evidence>